<reference evidence="6 7" key="1">
    <citation type="submission" date="2024-12" db="EMBL/GenBank/DDBJ databases">
        <authorList>
            <person name="Lee Y."/>
        </authorList>
    </citation>
    <scope>NUCLEOTIDE SEQUENCE [LARGE SCALE GENOMIC DNA]</scope>
    <source>
        <strain evidence="6 7">03SUJ4</strain>
    </source>
</reference>
<dbReference type="NCBIfam" id="TIGR02937">
    <property type="entry name" value="sigma70-ECF"/>
    <property type="match status" value="1"/>
</dbReference>
<dbReference type="Pfam" id="PF07638">
    <property type="entry name" value="Sigma70_ECF"/>
    <property type="match status" value="1"/>
</dbReference>
<evidence type="ECO:0000256" key="1">
    <source>
        <dbReference type="ARBA" id="ARBA00010641"/>
    </source>
</evidence>
<dbReference type="InterPro" id="IPR013325">
    <property type="entry name" value="RNA_pol_sigma_r2"/>
</dbReference>
<dbReference type="PANTHER" id="PTHR43133">
    <property type="entry name" value="RNA POLYMERASE ECF-TYPE SIGMA FACTO"/>
    <property type="match status" value="1"/>
</dbReference>
<evidence type="ECO:0000313" key="6">
    <source>
        <dbReference type="EMBL" id="MFN2976970.1"/>
    </source>
</evidence>
<dbReference type="Proteomes" id="UP001634747">
    <property type="component" value="Unassembled WGS sequence"/>
</dbReference>
<keyword evidence="2" id="KW-0805">Transcription regulation</keyword>
<accession>A0ABW9KME5</accession>
<dbReference type="InterPro" id="IPR013324">
    <property type="entry name" value="RNA_pol_sigma_r3/r4-like"/>
</dbReference>
<keyword evidence="3" id="KW-0731">Sigma factor</keyword>
<protein>
    <submittedName>
        <fullName evidence="6">ECF-type sigma factor</fullName>
    </submittedName>
</protein>
<dbReference type="PANTHER" id="PTHR43133:SF39">
    <property type="entry name" value="SIMILAR TO RNA POLYMERASE SIGMA-E FACTOR"/>
    <property type="match status" value="1"/>
</dbReference>
<gene>
    <name evidence="6" type="ORF">ACK2TP_14460</name>
</gene>
<comment type="caution">
    <text evidence="6">The sequence shown here is derived from an EMBL/GenBank/DDBJ whole genome shotgun (WGS) entry which is preliminary data.</text>
</comment>
<dbReference type="InterPro" id="IPR053812">
    <property type="entry name" value="HTH_Sigma70_ECF-like"/>
</dbReference>
<dbReference type="InterPro" id="IPR014284">
    <property type="entry name" value="RNA_pol_sigma-70_dom"/>
</dbReference>
<dbReference type="Gene3D" id="1.10.1740.10">
    <property type="match status" value="1"/>
</dbReference>
<proteinExistence type="inferred from homology"/>
<organism evidence="6 7">
    <name type="scientific">Terriglobus aquaticus</name>
    <dbReference type="NCBI Taxonomy" id="940139"/>
    <lineage>
        <taxon>Bacteria</taxon>
        <taxon>Pseudomonadati</taxon>
        <taxon>Acidobacteriota</taxon>
        <taxon>Terriglobia</taxon>
        <taxon>Terriglobales</taxon>
        <taxon>Acidobacteriaceae</taxon>
        <taxon>Terriglobus</taxon>
    </lineage>
</organism>
<comment type="similarity">
    <text evidence="1">Belongs to the sigma-70 factor family. ECF subfamily.</text>
</comment>
<evidence type="ECO:0000256" key="3">
    <source>
        <dbReference type="ARBA" id="ARBA00023082"/>
    </source>
</evidence>
<evidence type="ECO:0000259" key="5">
    <source>
        <dbReference type="Pfam" id="PF07638"/>
    </source>
</evidence>
<feature type="domain" description="RNA polymerase sigma-70 ECF-like HTH" evidence="5">
    <location>
        <begin position="5"/>
        <end position="183"/>
    </location>
</feature>
<name>A0ABW9KME5_9BACT</name>
<evidence type="ECO:0000256" key="2">
    <source>
        <dbReference type="ARBA" id="ARBA00023015"/>
    </source>
</evidence>
<dbReference type="SUPFAM" id="SSF88659">
    <property type="entry name" value="Sigma3 and sigma4 domains of RNA polymerase sigma factors"/>
    <property type="match status" value="1"/>
</dbReference>
<dbReference type="SUPFAM" id="SSF88946">
    <property type="entry name" value="Sigma2 domain of RNA polymerase sigma factors"/>
    <property type="match status" value="1"/>
</dbReference>
<dbReference type="NCBIfam" id="TIGR02999">
    <property type="entry name" value="Sig-70_X6"/>
    <property type="match status" value="1"/>
</dbReference>
<keyword evidence="4" id="KW-0804">Transcription</keyword>
<evidence type="ECO:0000256" key="4">
    <source>
        <dbReference type="ARBA" id="ARBA00023163"/>
    </source>
</evidence>
<evidence type="ECO:0000313" key="7">
    <source>
        <dbReference type="Proteomes" id="UP001634747"/>
    </source>
</evidence>
<dbReference type="RefSeq" id="WP_263414852.1">
    <property type="nucleotide sequence ID" value="NZ_BAABBH010000001.1"/>
</dbReference>
<keyword evidence="7" id="KW-1185">Reference proteome</keyword>
<dbReference type="InterPro" id="IPR036388">
    <property type="entry name" value="WH-like_DNA-bd_sf"/>
</dbReference>
<dbReference type="InterPro" id="IPR011517">
    <property type="entry name" value="RNA_pol_sigma70_ECF-like"/>
</dbReference>
<sequence>MDQPGEITQLLREWGGGKPVDSDHLFQLVYPQLRALAASLMQRERRGHLLQPTGVVNELFLKLVQQRKLEFNNREHFYSFAARLMRRILVDFARGQGRAKRDGGQAIPLTDEILWADAAPENILDLDNALSDLDAVDPRKCRMVELRFILGFTAEETADLMGLSKASVDRDLRFARSWLQTRLAPSVIRA</sequence>
<dbReference type="EMBL" id="JBJYXY010000001">
    <property type="protein sequence ID" value="MFN2976970.1"/>
    <property type="molecule type" value="Genomic_DNA"/>
</dbReference>
<dbReference type="Gene3D" id="1.10.10.10">
    <property type="entry name" value="Winged helix-like DNA-binding domain superfamily/Winged helix DNA-binding domain"/>
    <property type="match status" value="1"/>
</dbReference>
<dbReference type="InterPro" id="IPR039425">
    <property type="entry name" value="RNA_pol_sigma-70-like"/>
</dbReference>